<organism evidence="1">
    <name type="scientific">Anguilla anguilla</name>
    <name type="common">European freshwater eel</name>
    <name type="synonym">Muraena anguilla</name>
    <dbReference type="NCBI Taxonomy" id="7936"/>
    <lineage>
        <taxon>Eukaryota</taxon>
        <taxon>Metazoa</taxon>
        <taxon>Chordata</taxon>
        <taxon>Craniata</taxon>
        <taxon>Vertebrata</taxon>
        <taxon>Euteleostomi</taxon>
        <taxon>Actinopterygii</taxon>
        <taxon>Neopterygii</taxon>
        <taxon>Teleostei</taxon>
        <taxon>Anguilliformes</taxon>
        <taxon>Anguillidae</taxon>
        <taxon>Anguilla</taxon>
    </lineage>
</organism>
<protein>
    <submittedName>
        <fullName evidence="1">Uncharacterized protein</fullName>
    </submittedName>
</protein>
<reference evidence="1" key="2">
    <citation type="journal article" date="2015" name="Fish Shellfish Immunol.">
        <title>Early steps in the European eel (Anguilla anguilla)-Vibrio vulnificus interaction in the gills: Role of the RtxA13 toxin.</title>
        <authorList>
            <person name="Callol A."/>
            <person name="Pajuelo D."/>
            <person name="Ebbesson L."/>
            <person name="Teles M."/>
            <person name="MacKenzie S."/>
            <person name="Amaro C."/>
        </authorList>
    </citation>
    <scope>NUCLEOTIDE SEQUENCE</scope>
</reference>
<accession>A0A0E9QCJ3</accession>
<name>A0A0E9QCJ3_ANGAN</name>
<proteinExistence type="predicted"/>
<dbReference type="AlphaFoldDB" id="A0A0E9QCJ3"/>
<dbReference type="EMBL" id="GBXM01093971">
    <property type="protein sequence ID" value="JAH14606.1"/>
    <property type="molecule type" value="Transcribed_RNA"/>
</dbReference>
<sequence length="41" mass="4804">MADDDLIIFRRTNLINLSLCAFFPPEKKVLIMSPLLKKRKN</sequence>
<evidence type="ECO:0000313" key="1">
    <source>
        <dbReference type="EMBL" id="JAH14606.1"/>
    </source>
</evidence>
<reference evidence="1" key="1">
    <citation type="submission" date="2014-11" db="EMBL/GenBank/DDBJ databases">
        <authorList>
            <person name="Amaro Gonzalez C."/>
        </authorList>
    </citation>
    <scope>NUCLEOTIDE SEQUENCE</scope>
</reference>